<gene>
    <name evidence="14" type="ORF">EV420DRAFT_1527786</name>
</gene>
<comment type="pathway">
    <text evidence="3">Secondary metabolite biosynthesis; terpenoid biosynthesis.</text>
</comment>
<organism evidence="14 15">
    <name type="scientific">Armillaria tabescens</name>
    <name type="common">Ringless honey mushroom</name>
    <name type="synonym">Agaricus tabescens</name>
    <dbReference type="NCBI Taxonomy" id="1929756"/>
    <lineage>
        <taxon>Eukaryota</taxon>
        <taxon>Fungi</taxon>
        <taxon>Dikarya</taxon>
        <taxon>Basidiomycota</taxon>
        <taxon>Agaricomycotina</taxon>
        <taxon>Agaricomycetes</taxon>
        <taxon>Agaricomycetidae</taxon>
        <taxon>Agaricales</taxon>
        <taxon>Marasmiineae</taxon>
        <taxon>Physalacriaceae</taxon>
        <taxon>Desarmillaria</taxon>
    </lineage>
</organism>
<keyword evidence="15" id="KW-1185">Reference proteome</keyword>
<dbReference type="RefSeq" id="XP_060333623.1">
    <property type="nucleotide sequence ID" value="XM_060472469.1"/>
</dbReference>
<evidence type="ECO:0000256" key="8">
    <source>
        <dbReference type="ARBA" id="ARBA00022989"/>
    </source>
</evidence>
<evidence type="ECO:0000256" key="2">
    <source>
        <dbReference type="ARBA" id="ARBA00004370"/>
    </source>
</evidence>
<dbReference type="GO" id="GO:0016705">
    <property type="term" value="F:oxidoreductase activity, acting on paired donors, with incorporation or reduction of molecular oxygen"/>
    <property type="evidence" value="ECO:0007669"/>
    <property type="project" value="InterPro"/>
</dbReference>
<proteinExistence type="inferred from homology"/>
<sequence length="441" mass="49266">MPATRNIGRLWSLLSVYRKLGLSFLLSSRVEVKYVYFPHFRLSKTKAVRKVGIKWQDIISMSGGDSAVIDVVQWISGVTLDVVGQAIFDIDLGLFEGEERHPLAEAYANTFFKEFSAPKPDSAKSLVLAFCLVERLPKAIIRLVVNHSPAPRFAQIQYSGQVIGQITKKMLNERYDSLGSGRDGKDIVSLLVKANTSTDEKMRLNESEVQSFMNGLLFAGHETSANTLSWIIYELVRCQHRLRAEIPVTLAARGRDLSTSDLDAMPYLGAVIKEALRYHPIAYHNVRISTRDDVIPLSKPITTASGKVLNELPIAKGTYIISSAVAYNRNKDIFGPDADLYHPDRWLKAKPKTRSDAPSIGLIGNLFTFGGGPQSCIGWRFAVHEMQVLLIELMDNFEFYPTDVIPRIRREACRVMVPTIEGEVQKGAQMPIRVKVASRNA</sequence>
<name>A0AA39NA75_ARMTA</name>
<dbReference type="Pfam" id="PF00067">
    <property type="entry name" value="p450"/>
    <property type="match status" value="1"/>
</dbReference>
<evidence type="ECO:0000256" key="9">
    <source>
        <dbReference type="ARBA" id="ARBA00023002"/>
    </source>
</evidence>
<dbReference type="EMBL" id="JAUEPS010000010">
    <property type="protein sequence ID" value="KAK0461885.1"/>
    <property type="molecule type" value="Genomic_DNA"/>
</dbReference>
<evidence type="ECO:0000256" key="4">
    <source>
        <dbReference type="ARBA" id="ARBA00010617"/>
    </source>
</evidence>
<dbReference type="InterPro" id="IPR050121">
    <property type="entry name" value="Cytochrome_P450_monoxygenase"/>
</dbReference>
<comment type="caution">
    <text evidence="14">The sequence shown here is derived from an EMBL/GenBank/DDBJ whole genome shotgun (WGS) entry which is preliminary data.</text>
</comment>
<evidence type="ECO:0000256" key="12">
    <source>
        <dbReference type="ARBA" id="ARBA00023136"/>
    </source>
</evidence>
<protein>
    <submittedName>
        <fullName evidence="14">Cytochrome P450</fullName>
    </submittedName>
</protein>
<keyword evidence="7 13" id="KW-0479">Metal-binding</keyword>
<dbReference type="GeneID" id="85356017"/>
<comment type="similarity">
    <text evidence="4">Belongs to the cytochrome P450 family.</text>
</comment>
<keyword evidence="5 13" id="KW-0349">Heme</keyword>
<reference evidence="14" key="1">
    <citation type="submission" date="2023-06" db="EMBL/GenBank/DDBJ databases">
        <authorList>
            <consortium name="Lawrence Berkeley National Laboratory"/>
            <person name="Ahrendt S."/>
            <person name="Sahu N."/>
            <person name="Indic B."/>
            <person name="Wong-Bajracharya J."/>
            <person name="Merenyi Z."/>
            <person name="Ke H.-M."/>
            <person name="Monk M."/>
            <person name="Kocsube S."/>
            <person name="Drula E."/>
            <person name="Lipzen A."/>
            <person name="Balint B."/>
            <person name="Henrissat B."/>
            <person name="Andreopoulos B."/>
            <person name="Martin F.M."/>
            <person name="Harder C.B."/>
            <person name="Rigling D."/>
            <person name="Ford K.L."/>
            <person name="Foster G.D."/>
            <person name="Pangilinan J."/>
            <person name="Papanicolaou A."/>
            <person name="Barry K."/>
            <person name="LaButti K."/>
            <person name="Viragh M."/>
            <person name="Koriabine M."/>
            <person name="Yan M."/>
            <person name="Riley R."/>
            <person name="Champramary S."/>
            <person name="Plett K.L."/>
            <person name="Tsai I.J."/>
            <person name="Slot J."/>
            <person name="Sipos G."/>
            <person name="Plett J."/>
            <person name="Nagy L.G."/>
            <person name="Grigoriev I.V."/>
        </authorList>
    </citation>
    <scope>NUCLEOTIDE SEQUENCE</scope>
    <source>
        <strain evidence="14">CCBAS 213</strain>
    </source>
</reference>
<dbReference type="InterPro" id="IPR002403">
    <property type="entry name" value="Cyt_P450_E_grp-IV"/>
</dbReference>
<dbReference type="PRINTS" id="PR00385">
    <property type="entry name" value="P450"/>
</dbReference>
<dbReference type="InterPro" id="IPR001128">
    <property type="entry name" value="Cyt_P450"/>
</dbReference>
<keyword evidence="10 13" id="KW-0408">Iron</keyword>
<dbReference type="PANTHER" id="PTHR24305:SF166">
    <property type="entry name" value="CYTOCHROME P450 12A4, MITOCHONDRIAL-RELATED"/>
    <property type="match status" value="1"/>
</dbReference>
<evidence type="ECO:0000256" key="1">
    <source>
        <dbReference type="ARBA" id="ARBA00001971"/>
    </source>
</evidence>
<dbReference type="GO" id="GO:0020037">
    <property type="term" value="F:heme binding"/>
    <property type="evidence" value="ECO:0007669"/>
    <property type="project" value="InterPro"/>
</dbReference>
<evidence type="ECO:0000256" key="6">
    <source>
        <dbReference type="ARBA" id="ARBA00022692"/>
    </source>
</evidence>
<evidence type="ECO:0000256" key="13">
    <source>
        <dbReference type="PIRSR" id="PIRSR602403-1"/>
    </source>
</evidence>
<dbReference type="PRINTS" id="PR00465">
    <property type="entry name" value="EP450IV"/>
</dbReference>
<evidence type="ECO:0000256" key="7">
    <source>
        <dbReference type="ARBA" id="ARBA00022723"/>
    </source>
</evidence>
<keyword evidence="12" id="KW-0472">Membrane</keyword>
<evidence type="ECO:0000313" key="14">
    <source>
        <dbReference type="EMBL" id="KAK0461885.1"/>
    </source>
</evidence>
<feature type="binding site" description="axial binding residue" evidence="13">
    <location>
        <position position="376"/>
    </location>
    <ligand>
        <name>heme</name>
        <dbReference type="ChEBI" id="CHEBI:30413"/>
    </ligand>
    <ligandPart>
        <name>Fe</name>
        <dbReference type="ChEBI" id="CHEBI:18248"/>
    </ligandPart>
</feature>
<dbReference type="GO" id="GO:0004497">
    <property type="term" value="F:monooxygenase activity"/>
    <property type="evidence" value="ECO:0007669"/>
    <property type="project" value="UniProtKB-KW"/>
</dbReference>
<dbReference type="Proteomes" id="UP001175211">
    <property type="component" value="Unassembled WGS sequence"/>
</dbReference>
<dbReference type="PANTHER" id="PTHR24305">
    <property type="entry name" value="CYTOCHROME P450"/>
    <property type="match status" value="1"/>
</dbReference>
<evidence type="ECO:0000256" key="10">
    <source>
        <dbReference type="ARBA" id="ARBA00023004"/>
    </source>
</evidence>
<dbReference type="SUPFAM" id="SSF48264">
    <property type="entry name" value="Cytochrome P450"/>
    <property type="match status" value="1"/>
</dbReference>
<evidence type="ECO:0000256" key="11">
    <source>
        <dbReference type="ARBA" id="ARBA00023033"/>
    </source>
</evidence>
<comment type="cofactor">
    <cofactor evidence="1 13">
        <name>heme</name>
        <dbReference type="ChEBI" id="CHEBI:30413"/>
    </cofactor>
</comment>
<dbReference type="InterPro" id="IPR036396">
    <property type="entry name" value="Cyt_P450_sf"/>
</dbReference>
<keyword evidence="11" id="KW-0503">Monooxygenase</keyword>
<evidence type="ECO:0000313" key="15">
    <source>
        <dbReference type="Proteomes" id="UP001175211"/>
    </source>
</evidence>
<evidence type="ECO:0000256" key="3">
    <source>
        <dbReference type="ARBA" id="ARBA00004721"/>
    </source>
</evidence>
<keyword evidence="8" id="KW-1133">Transmembrane helix</keyword>
<keyword evidence="6" id="KW-0812">Transmembrane</keyword>
<evidence type="ECO:0000256" key="5">
    <source>
        <dbReference type="ARBA" id="ARBA00022617"/>
    </source>
</evidence>
<dbReference type="AlphaFoldDB" id="A0AA39NA75"/>
<dbReference type="GO" id="GO:0016020">
    <property type="term" value="C:membrane"/>
    <property type="evidence" value="ECO:0007669"/>
    <property type="project" value="UniProtKB-SubCell"/>
</dbReference>
<comment type="subcellular location">
    <subcellularLocation>
        <location evidence="2">Membrane</location>
    </subcellularLocation>
</comment>
<keyword evidence="9" id="KW-0560">Oxidoreductase</keyword>
<dbReference type="GO" id="GO:0005506">
    <property type="term" value="F:iron ion binding"/>
    <property type="evidence" value="ECO:0007669"/>
    <property type="project" value="InterPro"/>
</dbReference>
<dbReference type="Gene3D" id="1.10.630.10">
    <property type="entry name" value="Cytochrome P450"/>
    <property type="match status" value="1"/>
</dbReference>
<accession>A0AA39NA75</accession>